<keyword evidence="4" id="KW-0274">FAD</keyword>
<protein>
    <submittedName>
        <fullName evidence="7">Berberine/berberine-like protein</fullName>
    </submittedName>
</protein>
<dbReference type="GO" id="GO:0016491">
    <property type="term" value="F:oxidoreductase activity"/>
    <property type="evidence" value="ECO:0007669"/>
    <property type="project" value="InterPro"/>
</dbReference>
<proteinExistence type="inferred from homology"/>
<evidence type="ECO:0000259" key="6">
    <source>
        <dbReference type="PROSITE" id="PS51387"/>
    </source>
</evidence>
<feature type="domain" description="FAD-binding PCMH-type" evidence="6">
    <location>
        <begin position="1"/>
        <end position="151"/>
    </location>
</feature>
<dbReference type="InterPro" id="IPR036318">
    <property type="entry name" value="FAD-bd_PCMH-like_sf"/>
</dbReference>
<gene>
    <name evidence="7" type="ORF">Tci_204004</name>
</gene>
<dbReference type="PROSITE" id="PS51387">
    <property type="entry name" value="FAD_PCMH"/>
    <property type="match status" value="1"/>
</dbReference>
<dbReference type="Pfam" id="PF08031">
    <property type="entry name" value="BBE"/>
    <property type="match status" value="1"/>
</dbReference>
<accession>A0A699H179</accession>
<sequence>MSGQIRIRSGGHDYEGLSYTSFIHTPFIILDLNKLRSVTVDSDNKTAWVESGPTIGELLYTIAQKSDTLGFPVGECPTVGIGGHFSGGGYAMLARKYGLVADNVIDTLIVDVNGLILERGSMGEDLFWAIRGSGGASFGVILAWKINLVYVPLIVTVFSVTKERAQGATQLLNKWHGESVESLHERRPWPTHYFKVKSDYVKKPIPNEALERFLKLCLLVDGNLTIFMEPHGGMMSKIAETNTPYPHRAGNLYIIQYIGWTVEGFSDFEKHIASITSIYDNMRPFMSRNLRAAYVNFRDIDLGTNGDTCAASYLQATKWGSKYFWGNFRRLAMVKVKVDPMNFFCYEQSIPPLVLCKEKQQNDDVDINTLTMEQYLARVQDDIRPGVVKPKIGNDVEFEIDSNFMKELRRKLFKGTNDEDANEHVRRCTQHDLNSQHKVHIFYNRLDSPTCIMLDSKGFIPFMIPAQALKSIQVMIDHSHNWYEEATTKERFNDSSDNADTKKLKENIHAIQVSCKICEEPHLTKECPLKKVDMAVEQSKYIESLEETIIKYCEELIKTQAAHDERIWKFIKNTDLNLRALDTITKNLQVKADQLTQMVLTNAKDIVKTETKMGK</sequence>
<dbReference type="InterPro" id="IPR006094">
    <property type="entry name" value="Oxid_FAD_bind_N"/>
</dbReference>
<evidence type="ECO:0000256" key="4">
    <source>
        <dbReference type="ARBA" id="ARBA00022827"/>
    </source>
</evidence>
<keyword evidence="5" id="KW-0325">Glycoprotein</keyword>
<organism evidence="7">
    <name type="scientific">Tanacetum cinerariifolium</name>
    <name type="common">Dalmatian daisy</name>
    <name type="synonym">Chrysanthemum cinerariifolium</name>
    <dbReference type="NCBI Taxonomy" id="118510"/>
    <lineage>
        <taxon>Eukaryota</taxon>
        <taxon>Viridiplantae</taxon>
        <taxon>Streptophyta</taxon>
        <taxon>Embryophyta</taxon>
        <taxon>Tracheophyta</taxon>
        <taxon>Spermatophyta</taxon>
        <taxon>Magnoliopsida</taxon>
        <taxon>eudicotyledons</taxon>
        <taxon>Gunneridae</taxon>
        <taxon>Pentapetalae</taxon>
        <taxon>asterids</taxon>
        <taxon>campanulids</taxon>
        <taxon>Asterales</taxon>
        <taxon>Asteraceae</taxon>
        <taxon>Asteroideae</taxon>
        <taxon>Anthemideae</taxon>
        <taxon>Anthemidinae</taxon>
        <taxon>Tanacetum</taxon>
    </lineage>
</organism>
<evidence type="ECO:0000256" key="5">
    <source>
        <dbReference type="ARBA" id="ARBA00023180"/>
    </source>
</evidence>
<reference evidence="7" key="1">
    <citation type="journal article" date="2019" name="Sci. Rep.">
        <title>Draft genome of Tanacetum cinerariifolium, the natural source of mosquito coil.</title>
        <authorList>
            <person name="Yamashiro T."/>
            <person name="Shiraishi A."/>
            <person name="Satake H."/>
            <person name="Nakayama K."/>
        </authorList>
    </citation>
    <scope>NUCLEOTIDE SEQUENCE</scope>
</reference>
<dbReference type="Pfam" id="PF01565">
    <property type="entry name" value="FAD_binding_4"/>
    <property type="match status" value="1"/>
</dbReference>
<evidence type="ECO:0000256" key="1">
    <source>
        <dbReference type="ARBA" id="ARBA00005466"/>
    </source>
</evidence>
<dbReference type="AlphaFoldDB" id="A0A699H179"/>
<comment type="caution">
    <text evidence="7">The sequence shown here is derived from an EMBL/GenBank/DDBJ whole genome shotgun (WGS) entry which is preliminary data.</text>
</comment>
<evidence type="ECO:0000256" key="3">
    <source>
        <dbReference type="ARBA" id="ARBA00022729"/>
    </source>
</evidence>
<evidence type="ECO:0000256" key="2">
    <source>
        <dbReference type="ARBA" id="ARBA00022630"/>
    </source>
</evidence>
<comment type="similarity">
    <text evidence="1">Belongs to the oxygen-dependent FAD-linked oxidoreductase family.</text>
</comment>
<name>A0A699H179_TANCI</name>
<dbReference type="Gene3D" id="3.40.462.20">
    <property type="match status" value="1"/>
</dbReference>
<dbReference type="EMBL" id="BKCJ010053587">
    <property type="protein sequence ID" value="GEW32028.1"/>
    <property type="molecule type" value="Genomic_DNA"/>
</dbReference>
<dbReference type="PANTHER" id="PTHR32448">
    <property type="entry name" value="OS08G0158400 PROTEIN"/>
    <property type="match status" value="1"/>
</dbReference>
<keyword evidence="2" id="KW-0285">Flavoprotein</keyword>
<evidence type="ECO:0000313" key="7">
    <source>
        <dbReference type="EMBL" id="GEW32028.1"/>
    </source>
</evidence>
<dbReference type="InterPro" id="IPR012951">
    <property type="entry name" value="BBE"/>
</dbReference>
<dbReference type="Gene3D" id="3.30.465.10">
    <property type="match status" value="1"/>
</dbReference>
<dbReference type="SUPFAM" id="SSF56176">
    <property type="entry name" value="FAD-binding/transporter-associated domain-like"/>
    <property type="match status" value="1"/>
</dbReference>
<keyword evidence="3" id="KW-0732">Signal</keyword>
<dbReference type="GO" id="GO:0071949">
    <property type="term" value="F:FAD binding"/>
    <property type="evidence" value="ECO:0007669"/>
    <property type="project" value="InterPro"/>
</dbReference>
<dbReference type="InterPro" id="IPR016166">
    <property type="entry name" value="FAD-bd_PCMH"/>
</dbReference>
<dbReference type="InterPro" id="IPR016169">
    <property type="entry name" value="FAD-bd_PCMH_sub2"/>
</dbReference>